<proteinExistence type="predicted"/>
<dbReference type="EMBL" id="LAZR01054998">
    <property type="protein sequence ID" value="KKK77349.1"/>
    <property type="molecule type" value="Genomic_DNA"/>
</dbReference>
<feature type="non-terminal residue" evidence="1">
    <location>
        <position position="35"/>
    </location>
</feature>
<organism evidence="1">
    <name type="scientific">marine sediment metagenome</name>
    <dbReference type="NCBI Taxonomy" id="412755"/>
    <lineage>
        <taxon>unclassified sequences</taxon>
        <taxon>metagenomes</taxon>
        <taxon>ecological metagenomes</taxon>
    </lineage>
</organism>
<comment type="caution">
    <text evidence="1">The sequence shown here is derived from an EMBL/GenBank/DDBJ whole genome shotgun (WGS) entry which is preliminary data.</text>
</comment>
<gene>
    <name evidence="1" type="ORF">LCGC14_2854540</name>
</gene>
<evidence type="ECO:0000313" key="1">
    <source>
        <dbReference type="EMBL" id="KKK77349.1"/>
    </source>
</evidence>
<sequence>MKHYPLFPTALAHRDDPLSSYLAAGKVDLPKQQAE</sequence>
<protein>
    <submittedName>
        <fullName evidence="1">Uncharacterized protein</fullName>
    </submittedName>
</protein>
<name>A0A0F9AFV9_9ZZZZ</name>
<reference evidence="1" key="1">
    <citation type="journal article" date="2015" name="Nature">
        <title>Complex archaea that bridge the gap between prokaryotes and eukaryotes.</title>
        <authorList>
            <person name="Spang A."/>
            <person name="Saw J.H."/>
            <person name="Jorgensen S.L."/>
            <person name="Zaremba-Niedzwiedzka K."/>
            <person name="Martijn J."/>
            <person name="Lind A.E."/>
            <person name="van Eijk R."/>
            <person name="Schleper C."/>
            <person name="Guy L."/>
            <person name="Ettema T.J."/>
        </authorList>
    </citation>
    <scope>NUCLEOTIDE SEQUENCE</scope>
</reference>
<dbReference type="AlphaFoldDB" id="A0A0F9AFV9"/>
<accession>A0A0F9AFV9</accession>